<dbReference type="AlphaFoldDB" id="B2AM77"/>
<name>B2AM77_PODAN</name>
<evidence type="ECO:0000256" key="9">
    <source>
        <dbReference type="ARBA" id="ARBA00045008"/>
    </source>
</evidence>
<evidence type="ECO:0000313" key="12">
    <source>
        <dbReference type="EMBL" id="CAP65065.1"/>
    </source>
</evidence>
<keyword evidence="5" id="KW-0067">ATP-binding</keyword>
<dbReference type="SUPFAM" id="SSF52540">
    <property type="entry name" value="P-loop containing nucleoside triphosphate hydrolases"/>
    <property type="match status" value="1"/>
</dbReference>
<keyword evidence="6" id="KW-0131">Cell cycle</keyword>
<dbReference type="GO" id="GO:0034085">
    <property type="term" value="P:establishment of sister chromatid cohesion"/>
    <property type="evidence" value="ECO:0007669"/>
    <property type="project" value="TreeGrafter"/>
</dbReference>
<dbReference type="GO" id="GO:0005634">
    <property type="term" value="C:nucleus"/>
    <property type="evidence" value="ECO:0007669"/>
    <property type="project" value="TreeGrafter"/>
</dbReference>
<dbReference type="Gene3D" id="3.40.50.300">
    <property type="entry name" value="P-loop containing nucleotide triphosphate hydrolases"/>
    <property type="match status" value="1"/>
</dbReference>
<dbReference type="InterPro" id="IPR006554">
    <property type="entry name" value="Helicase-like_DEXD_c2"/>
</dbReference>
<dbReference type="GO" id="GO:0005524">
    <property type="term" value="F:ATP binding"/>
    <property type="evidence" value="ECO:0007669"/>
    <property type="project" value="UniProtKB-KW"/>
</dbReference>
<evidence type="ECO:0000259" key="11">
    <source>
        <dbReference type="PROSITE" id="PS51193"/>
    </source>
</evidence>
<dbReference type="SMART" id="SM00488">
    <property type="entry name" value="DEXDc2"/>
    <property type="match status" value="1"/>
</dbReference>
<evidence type="ECO:0000256" key="7">
    <source>
        <dbReference type="ARBA" id="ARBA00029709"/>
    </source>
</evidence>
<dbReference type="InterPro" id="IPR014013">
    <property type="entry name" value="Helic_SF1/SF2_ATP-bd_DinG/Rad3"/>
</dbReference>
<dbReference type="RefSeq" id="XP_001905158.1">
    <property type="nucleotide sequence ID" value="XM_001905123.1"/>
</dbReference>
<evidence type="ECO:0000256" key="5">
    <source>
        <dbReference type="ARBA" id="ARBA00022840"/>
    </source>
</evidence>
<dbReference type="InterPro" id="IPR045028">
    <property type="entry name" value="DinG/Rad3-like"/>
</dbReference>
<reference evidence="12" key="1">
    <citation type="journal article" date="2008" name="Genome Biol.">
        <title>The genome sequence of the model ascomycete fungus Podospora anserina.</title>
        <authorList>
            <person name="Espagne E."/>
            <person name="Lespinet O."/>
            <person name="Malagnac F."/>
            <person name="Da Silva C."/>
            <person name="Jaillon O."/>
            <person name="Porcel B.M."/>
            <person name="Couloux A."/>
            <person name="Aury J.-M."/>
            <person name="Segurens B."/>
            <person name="Poulain J."/>
            <person name="Anthouard V."/>
            <person name="Grossetete S."/>
            <person name="Khalili H."/>
            <person name="Coppin E."/>
            <person name="Dequard-Chablat M."/>
            <person name="Picard M."/>
            <person name="Contamine V."/>
            <person name="Arnaise S."/>
            <person name="Bourdais A."/>
            <person name="Berteaux-Lecellier V."/>
            <person name="Gautheret D."/>
            <person name="de Vries R.P."/>
            <person name="Battaglia E."/>
            <person name="Coutinho P.M."/>
            <person name="Danchin E.G.J."/>
            <person name="Henrissat B."/>
            <person name="El Khoury R."/>
            <person name="Sainsard-Chanet A."/>
            <person name="Boivin A."/>
            <person name="Pinan-Lucarre B."/>
            <person name="Sellem C.H."/>
            <person name="Debuchy R."/>
            <person name="Wincker P."/>
            <person name="Weissenbach J."/>
            <person name="Silar P."/>
        </authorList>
    </citation>
    <scope>NUCLEOTIDE SEQUENCE [LARGE SCALE GENOMIC DNA]</scope>
    <source>
        <strain evidence="12">S mat+</strain>
    </source>
</reference>
<dbReference type="OrthoDB" id="267079at2759"/>
<evidence type="ECO:0000256" key="4">
    <source>
        <dbReference type="ARBA" id="ARBA00022801"/>
    </source>
</evidence>
<dbReference type="EMBL" id="CU633870">
    <property type="protein sequence ID" value="CAP65065.1"/>
    <property type="molecule type" value="Genomic_DNA"/>
</dbReference>
<dbReference type="InterPro" id="IPR027417">
    <property type="entry name" value="P-loop_NTPase"/>
</dbReference>
<feature type="non-terminal residue" evidence="12">
    <location>
        <position position="154"/>
    </location>
</feature>
<comment type="function">
    <text evidence="10">ATP-dependent DNA helicase important for chromosome transmission and normal cell cycle progression in G(2)/M. May have a role in changing DNA topology to allow the loading of proteins involved in maintaining sister chromatid cohesion in the vicinity of the centromeres. Has a specific role in chromosome segregation during meiosis II.</text>
</comment>
<gene>
    <name evidence="12" type="ORF">PODANS_5_6530</name>
</gene>
<feature type="domain" description="Helicase ATP-binding" evidence="11">
    <location>
        <begin position="8"/>
        <end position="154"/>
    </location>
</feature>
<evidence type="ECO:0000256" key="10">
    <source>
        <dbReference type="ARBA" id="ARBA00045702"/>
    </source>
</evidence>
<evidence type="ECO:0000256" key="8">
    <source>
        <dbReference type="ARBA" id="ARBA00044998"/>
    </source>
</evidence>
<protein>
    <recommendedName>
        <fullName evidence="2">ATP-dependent DNA helicase CHL1</fullName>
    </recommendedName>
    <alternativeName>
        <fullName evidence="1">ATP-dependent DNA helicase chl1</fullName>
    </alternativeName>
    <alternativeName>
        <fullName evidence="7">Chromosome loss protein 1</fullName>
    </alternativeName>
    <alternativeName>
        <fullName evidence="8 9">DNA 5'-3' helicase CHL1</fullName>
    </alternativeName>
</protein>
<dbReference type="VEuPathDB" id="FungiDB:PODANS_5_6530"/>
<dbReference type="PROSITE" id="PS51193">
    <property type="entry name" value="HELICASE_ATP_BIND_2"/>
    <property type="match status" value="1"/>
</dbReference>
<organism evidence="12">
    <name type="scientific">Podospora anserina (strain S / ATCC MYA-4624 / DSM 980 / FGSC 10383)</name>
    <name type="common">Pleurage anserina</name>
    <dbReference type="NCBI Taxonomy" id="515849"/>
    <lineage>
        <taxon>Eukaryota</taxon>
        <taxon>Fungi</taxon>
        <taxon>Dikarya</taxon>
        <taxon>Ascomycota</taxon>
        <taxon>Pezizomycotina</taxon>
        <taxon>Sordariomycetes</taxon>
        <taxon>Sordariomycetidae</taxon>
        <taxon>Sordariales</taxon>
        <taxon>Podosporaceae</taxon>
        <taxon>Podospora</taxon>
        <taxon>Podospora anserina</taxon>
    </lineage>
</organism>
<evidence type="ECO:0000256" key="3">
    <source>
        <dbReference type="ARBA" id="ARBA00022741"/>
    </source>
</evidence>
<accession>B2AM77</accession>
<dbReference type="PANTHER" id="PTHR11472:SF41">
    <property type="entry name" value="ATP-DEPENDENT DNA HELICASE DDX11-RELATED"/>
    <property type="match status" value="1"/>
</dbReference>
<evidence type="ECO:0000256" key="2">
    <source>
        <dbReference type="ARBA" id="ARBA00017386"/>
    </source>
</evidence>
<dbReference type="KEGG" id="pan:PODANSg2180"/>
<reference evidence="12" key="2">
    <citation type="submission" date="2008-07" db="EMBL/GenBank/DDBJ databases">
        <authorList>
            <person name="Genoscope - CEA"/>
        </authorList>
    </citation>
    <scope>NUCLEOTIDE SEQUENCE</scope>
    <source>
        <strain evidence="12">S mat+</strain>
    </source>
</reference>
<dbReference type="GO" id="GO:0016818">
    <property type="term" value="F:hydrolase activity, acting on acid anhydrides, in phosphorus-containing anhydrides"/>
    <property type="evidence" value="ECO:0007669"/>
    <property type="project" value="InterPro"/>
</dbReference>
<sequence>MAAPTSEEPIDFHHPYTPYPVQLEFMRTVYDVLERGNGQVGILESPTGTGKSLSLICSAITWLRNHKRKGFDAGLDETRRQMVGEPEWMVETALRRKREELVGKWEEREERLERLRTTESDDAPALPCRSYNVNFCSLNVRPSGCPVACSLSLT</sequence>
<keyword evidence="3" id="KW-0547">Nucleotide-binding</keyword>
<evidence type="ECO:0000256" key="6">
    <source>
        <dbReference type="ARBA" id="ARBA00023306"/>
    </source>
</evidence>
<dbReference type="HOGENOM" id="CLU_1708581_0_0_1"/>
<proteinExistence type="predicted"/>
<keyword evidence="4" id="KW-0378">Hydrolase</keyword>
<dbReference type="GO" id="GO:0003678">
    <property type="term" value="F:DNA helicase activity"/>
    <property type="evidence" value="ECO:0007669"/>
    <property type="project" value="InterPro"/>
</dbReference>
<dbReference type="PANTHER" id="PTHR11472">
    <property type="entry name" value="DNA REPAIR DEAD HELICASE RAD3/XP-D SUBFAMILY MEMBER"/>
    <property type="match status" value="1"/>
</dbReference>
<evidence type="ECO:0000256" key="1">
    <source>
        <dbReference type="ARBA" id="ARBA00016387"/>
    </source>
</evidence>
<dbReference type="GeneID" id="6189410"/>